<evidence type="ECO:0000313" key="5">
    <source>
        <dbReference type="Proteomes" id="UP000242763"/>
    </source>
</evidence>
<organism evidence="4 5">
    <name type="scientific">Aquamicrobium aerolatum DSM 21857</name>
    <dbReference type="NCBI Taxonomy" id="1121003"/>
    <lineage>
        <taxon>Bacteria</taxon>
        <taxon>Pseudomonadati</taxon>
        <taxon>Pseudomonadota</taxon>
        <taxon>Alphaproteobacteria</taxon>
        <taxon>Hyphomicrobiales</taxon>
        <taxon>Phyllobacteriaceae</taxon>
        <taxon>Aerobium</taxon>
    </lineage>
</organism>
<dbReference type="OrthoDB" id="6388170at2"/>
<dbReference type="CDD" id="cd00796">
    <property type="entry name" value="INT_Rci_Hp1_C"/>
    <property type="match status" value="1"/>
</dbReference>
<feature type="domain" description="Tyr recombinase" evidence="3">
    <location>
        <begin position="185"/>
        <end position="367"/>
    </location>
</feature>
<dbReference type="SUPFAM" id="SSF56349">
    <property type="entry name" value="DNA breaking-rejoining enzymes"/>
    <property type="match status" value="1"/>
</dbReference>
<evidence type="ECO:0000256" key="2">
    <source>
        <dbReference type="ARBA" id="ARBA00023172"/>
    </source>
</evidence>
<proteinExistence type="predicted"/>
<keyword evidence="2" id="KW-0233">DNA recombination</keyword>
<gene>
    <name evidence="4" type="ORF">SAMN03080618_02068</name>
</gene>
<protein>
    <submittedName>
        <fullName evidence="4">Phage integrase family protein</fullName>
    </submittedName>
</protein>
<sequence>MSVFIRPDTKDGVYSYDFRIRGRRFSGSTGRTTKREAKQVEAAAKEAALALIVSEASLSGPDMTVEAALARYWQEVGTHHVNADNTLRAMEWLQNHFGATTMLHSIGTSEVAVMVAKRRGEYVPSQRKPGKKYKTAEIRRRVSPATVNRTATQPLREVLLRAAKVWKVRAQEIDWGQHLLDESQERVREATPDEEDAIMQQVERGYDVALEFAFQTGCRRAEIIALVWTQVDFFNRQFTVIGKGNKARTIPMTESTFKMLWAEQGHHPEKVFTYVAKRAVKMKDGRLLCRGKRYPLTLAGFKSGSRRAIERSGVKNFRPHDARHTAATRVLRKSNLRVVQSLLGHADVKTTTKYAHAMVDDVRNALEAATTTKTTTASAPTAVNSLKR</sequence>
<dbReference type="RefSeq" id="WP_091521826.1">
    <property type="nucleotide sequence ID" value="NZ_FORF01000010.1"/>
</dbReference>
<accession>A0A1I3NFD3</accession>
<dbReference type="PANTHER" id="PTHR30349:SF64">
    <property type="entry name" value="PROPHAGE INTEGRASE INTD-RELATED"/>
    <property type="match status" value="1"/>
</dbReference>
<dbReference type="InterPro" id="IPR050090">
    <property type="entry name" value="Tyrosine_recombinase_XerCD"/>
</dbReference>
<dbReference type="GO" id="GO:0006310">
    <property type="term" value="P:DNA recombination"/>
    <property type="evidence" value="ECO:0007669"/>
    <property type="project" value="UniProtKB-KW"/>
</dbReference>
<keyword evidence="1" id="KW-0229">DNA integration</keyword>
<dbReference type="STRING" id="1121003.SAMN03080618_02068"/>
<dbReference type="AlphaFoldDB" id="A0A1I3NFD3"/>
<evidence type="ECO:0000259" key="3">
    <source>
        <dbReference type="PROSITE" id="PS51898"/>
    </source>
</evidence>
<dbReference type="Pfam" id="PF00589">
    <property type="entry name" value="Phage_integrase"/>
    <property type="match status" value="1"/>
</dbReference>
<dbReference type="InterPro" id="IPR002104">
    <property type="entry name" value="Integrase_catalytic"/>
</dbReference>
<dbReference type="GO" id="GO:0015074">
    <property type="term" value="P:DNA integration"/>
    <property type="evidence" value="ECO:0007669"/>
    <property type="project" value="UniProtKB-KW"/>
</dbReference>
<dbReference type="Gene3D" id="1.10.443.10">
    <property type="entry name" value="Intergrase catalytic core"/>
    <property type="match status" value="1"/>
</dbReference>
<evidence type="ECO:0000256" key="1">
    <source>
        <dbReference type="ARBA" id="ARBA00022908"/>
    </source>
</evidence>
<reference evidence="5" key="1">
    <citation type="submission" date="2016-10" db="EMBL/GenBank/DDBJ databases">
        <authorList>
            <person name="Varghese N."/>
            <person name="Submissions S."/>
        </authorList>
    </citation>
    <scope>NUCLEOTIDE SEQUENCE [LARGE SCALE GENOMIC DNA]</scope>
    <source>
        <strain evidence="5">DSM 21857</strain>
    </source>
</reference>
<dbReference type="Proteomes" id="UP000242763">
    <property type="component" value="Unassembled WGS sequence"/>
</dbReference>
<dbReference type="PROSITE" id="PS51898">
    <property type="entry name" value="TYR_RECOMBINASE"/>
    <property type="match status" value="1"/>
</dbReference>
<dbReference type="InterPro" id="IPR011010">
    <property type="entry name" value="DNA_brk_join_enz"/>
</dbReference>
<dbReference type="InterPro" id="IPR013762">
    <property type="entry name" value="Integrase-like_cat_sf"/>
</dbReference>
<keyword evidence="5" id="KW-1185">Reference proteome</keyword>
<dbReference type="PANTHER" id="PTHR30349">
    <property type="entry name" value="PHAGE INTEGRASE-RELATED"/>
    <property type="match status" value="1"/>
</dbReference>
<dbReference type="EMBL" id="FORF01000010">
    <property type="protein sequence ID" value="SFJ08041.1"/>
    <property type="molecule type" value="Genomic_DNA"/>
</dbReference>
<dbReference type="GO" id="GO:0003677">
    <property type="term" value="F:DNA binding"/>
    <property type="evidence" value="ECO:0007669"/>
    <property type="project" value="InterPro"/>
</dbReference>
<evidence type="ECO:0000313" key="4">
    <source>
        <dbReference type="EMBL" id="SFJ08041.1"/>
    </source>
</evidence>
<name>A0A1I3NFD3_9HYPH</name>